<keyword evidence="1" id="KW-1133">Transmembrane helix</keyword>
<accession>A0A366E369</accession>
<comment type="caution">
    <text evidence="3">The sequence shown here is derived from an EMBL/GenBank/DDBJ whole genome shotgun (WGS) entry which is preliminary data.</text>
</comment>
<dbReference type="Proteomes" id="UP000252586">
    <property type="component" value="Unassembled WGS sequence"/>
</dbReference>
<dbReference type="RefSeq" id="WP_067508986.1">
    <property type="nucleotide sequence ID" value="NZ_CP107943.1"/>
</dbReference>
<sequence length="360" mass="40205">MSTVAERDRAAHVFATGAAAALVHDLMKPHLPRYYLDLTIAAVVGWAAFAAFAAGVPNGWWLVVWYVVAVLALYRAAVFIHEIAHFGHRNAFRPFTRVWNLVVGIPLLIPSFMYERHCEHHSRRSYGTEHDAEYVRFATMPRGHIAAVLAGSALAPLFGPWRFGVLAPVSWLIPRTRPFIYAQMSTLKIDLDYRGEPPQPGEQRRSWLVQEATACALVLVVAVAVLTGHLSWRVPVTWAAVLAGIAVLNSVRLLGAHRYLGDHDRMSVTEQMMDTFTYARHPLLGELWGPLGLRLHALHHLLPGLPYHALPEAHRRMVAAPALNAAYRLTESNGLIPSIAELWRRAGHARADDSLRRDPR</sequence>
<feature type="transmembrane region" description="Helical" evidence="1">
    <location>
        <begin position="145"/>
        <end position="173"/>
    </location>
</feature>
<feature type="transmembrane region" description="Helical" evidence="1">
    <location>
        <begin position="98"/>
        <end position="114"/>
    </location>
</feature>
<feature type="transmembrane region" description="Helical" evidence="1">
    <location>
        <begin position="212"/>
        <end position="230"/>
    </location>
</feature>
<protein>
    <submittedName>
        <fullName evidence="3">Fatty acid desaturase</fullName>
    </submittedName>
</protein>
<dbReference type="EMBL" id="QNRE01000001">
    <property type="protein sequence ID" value="RBO96783.1"/>
    <property type="molecule type" value="Genomic_DNA"/>
</dbReference>
<reference evidence="3 4" key="1">
    <citation type="submission" date="2018-06" db="EMBL/GenBank/DDBJ databases">
        <title>Genomic Encyclopedia of Type Strains, Phase IV (KMG-IV): sequencing the most valuable type-strain genomes for metagenomic binning, comparative biology and taxonomic classification.</title>
        <authorList>
            <person name="Goeker M."/>
        </authorList>
    </citation>
    <scope>NUCLEOTIDE SEQUENCE [LARGE SCALE GENOMIC DNA]</scope>
    <source>
        <strain evidence="3 4">DSM 44599</strain>
    </source>
</reference>
<feature type="transmembrane region" description="Helical" evidence="1">
    <location>
        <begin position="236"/>
        <end position="255"/>
    </location>
</feature>
<dbReference type="Pfam" id="PF00487">
    <property type="entry name" value="FA_desaturase"/>
    <property type="match status" value="1"/>
</dbReference>
<feature type="domain" description="Fatty acid desaturase" evidence="2">
    <location>
        <begin position="60"/>
        <end position="326"/>
    </location>
</feature>
<evidence type="ECO:0000313" key="4">
    <source>
        <dbReference type="Proteomes" id="UP000252586"/>
    </source>
</evidence>
<keyword evidence="1" id="KW-0472">Membrane</keyword>
<keyword evidence="1" id="KW-0812">Transmembrane</keyword>
<dbReference type="InterPro" id="IPR005804">
    <property type="entry name" value="FA_desaturase_dom"/>
</dbReference>
<dbReference type="STRING" id="1210090.GCA_001613185_02967"/>
<evidence type="ECO:0000313" key="3">
    <source>
        <dbReference type="EMBL" id="RBO96783.1"/>
    </source>
</evidence>
<proteinExistence type="predicted"/>
<keyword evidence="4" id="KW-1185">Reference proteome</keyword>
<dbReference type="GO" id="GO:0006629">
    <property type="term" value="P:lipid metabolic process"/>
    <property type="evidence" value="ECO:0007669"/>
    <property type="project" value="InterPro"/>
</dbReference>
<dbReference type="OrthoDB" id="9792534at2"/>
<feature type="transmembrane region" description="Helical" evidence="1">
    <location>
        <begin position="34"/>
        <end position="54"/>
    </location>
</feature>
<evidence type="ECO:0000259" key="2">
    <source>
        <dbReference type="Pfam" id="PF00487"/>
    </source>
</evidence>
<gene>
    <name evidence="3" type="ORF">DFR74_101800</name>
</gene>
<dbReference type="AlphaFoldDB" id="A0A366E369"/>
<name>A0A366E369_9NOCA</name>
<evidence type="ECO:0000256" key="1">
    <source>
        <dbReference type="SAM" id="Phobius"/>
    </source>
</evidence>
<organism evidence="3 4">
    <name type="scientific">Nocardia puris</name>
    <dbReference type="NCBI Taxonomy" id="208602"/>
    <lineage>
        <taxon>Bacteria</taxon>
        <taxon>Bacillati</taxon>
        <taxon>Actinomycetota</taxon>
        <taxon>Actinomycetes</taxon>
        <taxon>Mycobacteriales</taxon>
        <taxon>Nocardiaceae</taxon>
        <taxon>Nocardia</taxon>
    </lineage>
</organism>
<feature type="transmembrane region" description="Helical" evidence="1">
    <location>
        <begin position="60"/>
        <end position="77"/>
    </location>
</feature>